<dbReference type="PRINTS" id="PR00084">
    <property type="entry name" value="MTLDHDRGNASE"/>
</dbReference>
<dbReference type="PANTHER" id="PTHR43362">
    <property type="entry name" value="MANNITOL DEHYDROGENASE DSF1-RELATED"/>
    <property type="match status" value="1"/>
</dbReference>
<organism evidence="5 6">
    <name type="scientific">Hoeflea prorocentri</name>
    <dbReference type="NCBI Taxonomy" id="1922333"/>
    <lineage>
        <taxon>Bacteria</taxon>
        <taxon>Pseudomonadati</taxon>
        <taxon>Pseudomonadota</taxon>
        <taxon>Alphaproteobacteria</taxon>
        <taxon>Hyphomicrobiales</taxon>
        <taxon>Rhizobiaceae</taxon>
        <taxon>Hoeflea</taxon>
    </lineage>
</organism>
<evidence type="ECO:0000256" key="2">
    <source>
        <dbReference type="ARBA" id="ARBA00023027"/>
    </source>
</evidence>
<dbReference type="SUPFAM" id="SSF48179">
    <property type="entry name" value="6-phosphogluconate dehydrogenase C-terminal domain-like"/>
    <property type="match status" value="1"/>
</dbReference>
<dbReference type="InterPro" id="IPR013118">
    <property type="entry name" value="Mannitol_DH_C"/>
</dbReference>
<keyword evidence="1" id="KW-0560">Oxidoreductase</keyword>
<evidence type="ECO:0000259" key="3">
    <source>
        <dbReference type="Pfam" id="PF01232"/>
    </source>
</evidence>
<dbReference type="Pfam" id="PF08125">
    <property type="entry name" value="Mannitol_dh_C"/>
    <property type="match status" value="1"/>
</dbReference>
<dbReference type="GO" id="GO:0016616">
    <property type="term" value="F:oxidoreductase activity, acting on the CH-OH group of donors, NAD or NADP as acceptor"/>
    <property type="evidence" value="ECO:0007669"/>
    <property type="project" value="TreeGrafter"/>
</dbReference>
<dbReference type="GO" id="GO:0019594">
    <property type="term" value="P:mannitol metabolic process"/>
    <property type="evidence" value="ECO:0007669"/>
    <property type="project" value="InterPro"/>
</dbReference>
<dbReference type="Gene3D" id="3.40.50.720">
    <property type="entry name" value="NAD(P)-binding Rossmann-like Domain"/>
    <property type="match status" value="1"/>
</dbReference>
<dbReference type="InterPro" id="IPR000669">
    <property type="entry name" value="Mannitol_DH"/>
</dbReference>
<dbReference type="InterPro" id="IPR023027">
    <property type="entry name" value="Mannitol_DH_CS"/>
</dbReference>
<gene>
    <name evidence="5" type="ORF">OQ273_03345</name>
</gene>
<dbReference type="InterPro" id="IPR008927">
    <property type="entry name" value="6-PGluconate_DH-like_C_sf"/>
</dbReference>
<feature type="domain" description="Mannitol dehydrogenase C-terminal" evidence="4">
    <location>
        <begin position="257"/>
        <end position="410"/>
    </location>
</feature>
<reference evidence="5" key="1">
    <citation type="submission" date="2022-11" db="EMBL/GenBank/DDBJ databases">
        <title>Draft genome sequence of Hoeflea poritis E7-10 and Hoeflea prorocentri PM5-8, separated from scleractinian coral Porites lutea and marine dinoflagellate.</title>
        <authorList>
            <person name="Zhang G."/>
            <person name="Wei Q."/>
            <person name="Cai L."/>
        </authorList>
    </citation>
    <scope>NUCLEOTIDE SEQUENCE</scope>
    <source>
        <strain evidence="5">PM5-8</strain>
    </source>
</reference>
<dbReference type="PROSITE" id="PS00974">
    <property type="entry name" value="MANNITOL_DHGENASE"/>
    <property type="match status" value="1"/>
</dbReference>
<dbReference type="InterPro" id="IPR013328">
    <property type="entry name" value="6PGD_dom2"/>
</dbReference>
<dbReference type="EMBL" id="JAPJZI010000001">
    <property type="protein sequence ID" value="MDA5397601.1"/>
    <property type="molecule type" value="Genomic_DNA"/>
</dbReference>
<dbReference type="Proteomes" id="UP001151234">
    <property type="component" value="Unassembled WGS sequence"/>
</dbReference>
<sequence>MPKILHFGVGNFHRAHQAWYTAQANAISDEQWSITGVSLRSAGIRDRLASQNFEYTLVIKDAQSVDCRTIDVIDDILVAAENAQAVVEAIADPQTAVVTLTVTEKGYHLDPSDGGLNLSDPAISEDLGSGSPKTIYGFLAEGLRRRRERGGAALNIVSCDNLPDNGSKLRRALSSYCTAAEIDLADYPERGLAFANTMVDRIVPATDDALRDEVFARTGRRDAHPVSTEVFTEWYIEDVLHAPYPDWASVGARLVKDVEPFELRKLRLLNGSHSLLAYAGLLAGYVYVHEAVGDPTIRKRVEQLMAEATQTLPGESRTDATGYCRALFERFENPNLNHRLEQIAMDGSLKLPIRIVPVIRELEQLGCSAEAAHGAMVTWADYVIRTVRLSGELNDPKSSEMTAIIRQSNDDVLLHNRLLQLLL</sequence>
<evidence type="ECO:0000259" key="4">
    <source>
        <dbReference type="Pfam" id="PF08125"/>
    </source>
</evidence>
<protein>
    <submittedName>
        <fullName evidence="5">Mannitol dehydrogenase family protein</fullName>
    </submittedName>
</protein>
<dbReference type="Gene3D" id="1.10.1040.10">
    <property type="entry name" value="N-(1-d-carboxylethyl)-l-norvaline Dehydrogenase, domain 2"/>
    <property type="match status" value="1"/>
</dbReference>
<evidence type="ECO:0000313" key="5">
    <source>
        <dbReference type="EMBL" id="MDA5397601.1"/>
    </source>
</evidence>
<evidence type="ECO:0000313" key="6">
    <source>
        <dbReference type="Proteomes" id="UP001151234"/>
    </source>
</evidence>
<keyword evidence="6" id="KW-1185">Reference proteome</keyword>
<name>A0A9X3ZGH3_9HYPH</name>
<proteinExistence type="predicted"/>
<dbReference type="Pfam" id="PF01232">
    <property type="entry name" value="Mannitol_dh"/>
    <property type="match status" value="1"/>
</dbReference>
<dbReference type="SUPFAM" id="SSF51735">
    <property type="entry name" value="NAD(P)-binding Rossmann-fold domains"/>
    <property type="match status" value="1"/>
</dbReference>
<accession>A0A9X3ZGH3</accession>
<dbReference type="InterPro" id="IPR013131">
    <property type="entry name" value="Mannitol_DH_N"/>
</dbReference>
<dbReference type="InterPro" id="IPR036291">
    <property type="entry name" value="NAD(P)-bd_dom_sf"/>
</dbReference>
<feature type="domain" description="Mannitol dehydrogenase N-terminal" evidence="3">
    <location>
        <begin position="3"/>
        <end position="247"/>
    </location>
</feature>
<comment type="caution">
    <text evidence="5">The sequence shown here is derived from an EMBL/GenBank/DDBJ whole genome shotgun (WGS) entry which is preliminary data.</text>
</comment>
<dbReference type="PANTHER" id="PTHR43362:SF1">
    <property type="entry name" value="MANNITOL DEHYDROGENASE 2-RELATED"/>
    <property type="match status" value="1"/>
</dbReference>
<dbReference type="AlphaFoldDB" id="A0A9X3ZGH3"/>
<evidence type="ECO:0000256" key="1">
    <source>
        <dbReference type="ARBA" id="ARBA00023002"/>
    </source>
</evidence>
<dbReference type="RefSeq" id="WP_267989060.1">
    <property type="nucleotide sequence ID" value="NZ_JAPJZI010000001.1"/>
</dbReference>
<dbReference type="InterPro" id="IPR050988">
    <property type="entry name" value="Mannitol_DH/Oxidoreductase"/>
</dbReference>
<keyword evidence="2" id="KW-0520">NAD</keyword>